<dbReference type="SUPFAM" id="SSF81901">
    <property type="entry name" value="HCP-like"/>
    <property type="match status" value="2"/>
</dbReference>
<dbReference type="Proteomes" id="UP000225706">
    <property type="component" value="Unassembled WGS sequence"/>
</dbReference>
<reference evidence="9" key="1">
    <citation type="journal article" date="2017" name="bioRxiv">
        <title>Comparative analysis of the genomes of Stylophora pistillata and Acropora digitifera provides evidence for extensive differences between species of corals.</title>
        <authorList>
            <person name="Voolstra C.R."/>
            <person name="Li Y."/>
            <person name="Liew Y.J."/>
            <person name="Baumgarten S."/>
            <person name="Zoccola D."/>
            <person name="Flot J.-F."/>
            <person name="Tambutte S."/>
            <person name="Allemand D."/>
            <person name="Aranda M."/>
        </authorList>
    </citation>
    <scope>NUCLEOTIDE SEQUENCE [LARGE SCALE GENOMIC DNA]</scope>
</reference>
<accession>A0A2B4R6S1</accession>
<evidence type="ECO:0000259" key="7">
    <source>
        <dbReference type="PROSITE" id="PS50865"/>
    </source>
</evidence>
<sequence>MQAIVDPLNLSDFDIRKRYKEKYDSVEYLITQAKNGNTSAQADLGFAYAEGIQDFVEKDFEKALGWLNAAVENGDLSPSVCGKLGELLDLKGTTQHQRKAYEMYHLAAKMGCTKSQLSLAEMYRCGVEGVVNKDLKEAFEWYQKAAGERASVRDLNIGTVRKIKDALFGTRTEALRLLYKYYREGDCPEGRPQPTKAVYYLTKAAEQGDTDAQCELGWICMTGSCEQIKDLRKAKRWLEKASANGDAKAGQLLQQCNLSEDTQHSASEISEDAIHQSFSIMNEKLRQSVDANKHPLAISQPFAFSEELLQQFNGSPTARIYLQAFKLVEEGIETLNTSQFTNRRGITLIAHGYLTENTTLQTFPQIKSLSHNILHTCNENLHKNPCFFEGLLLAYILREKGTIQGVLTLKNLIYFIQEAEPNSPPCEKPFRFDENYSSWLHVLYYHLAAIYTISEDFERAAEAFENSLKCCPSYYDAKRGLGHSLMKLYTIKEVSKTKNPRQDLPRTTEQSKHDGEISKYESWTVENLRDTAVTRLKEFLNEAPKCFKFYPNACYYLAKLANNRAEFVKYYELGQEAEERRLPFFDPVNLPLKDLITPRYQLFANVQKPVQCGNMKCTKKVMESGLKACGRCKKQKYCSKPCQTADWKNHKATCTALQASVAKNG</sequence>
<comment type="caution">
    <text evidence="8">The sequence shown here is derived from an EMBL/GenBank/DDBJ whole genome shotgun (WGS) entry which is preliminary data.</text>
</comment>
<feature type="repeat" description="TPR" evidence="6">
    <location>
        <begin position="441"/>
        <end position="474"/>
    </location>
</feature>
<dbReference type="PANTHER" id="PTHR11102">
    <property type="entry name" value="SEL-1-LIKE PROTEIN"/>
    <property type="match status" value="1"/>
</dbReference>
<dbReference type="Gene3D" id="6.10.140.2220">
    <property type="match status" value="1"/>
</dbReference>
<gene>
    <name evidence="8" type="primary">ybeQ</name>
    <name evidence="8" type="ORF">AWC38_SpisGene23522</name>
</gene>
<dbReference type="GO" id="GO:0008270">
    <property type="term" value="F:zinc ion binding"/>
    <property type="evidence" value="ECO:0007669"/>
    <property type="project" value="UniProtKB-KW"/>
</dbReference>
<evidence type="ECO:0000313" key="9">
    <source>
        <dbReference type="Proteomes" id="UP000225706"/>
    </source>
</evidence>
<keyword evidence="9" id="KW-1185">Reference proteome</keyword>
<feature type="domain" description="MYND-type" evidence="7">
    <location>
        <begin position="614"/>
        <end position="654"/>
    </location>
</feature>
<dbReference type="Gene3D" id="1.25.40.10">
    <property type="entry name" value="Tetratricopeptide repeat domain"/>
    <property type="match status" value="3"/>
</dbReference>
<proteinExistence type="inferred from homology"/>
<name>A0A2B4R6S1_STYPI</name>
<evidence type="ECO:0000256" key="3">
    <source>
        <dbReference type="ARBA" id="ARBA00022833"/>
    </source>
</evidence>
<evidence type="ECO:0000256" key="1">
    <source>
        <dbReference type="ARBA" id="ARBA00022723"/>
    </source>
</evidence>
<protein>
    <submittedName>
        <fullName evidence="8">Uncharacterized protein YbeQ</fullName>
    </submittedName>
</protein>
<evidence type="ECO:0000313" key="8">
    <source>
        <dbReference type="EMBL" id="PFX12509.1"/>
    </source>
</evidence>
<evidence type="ECO:0000256" key="5">
    <source>
        <dbReference type="PROSITE-ProRule" id="PRU00134"/>
    </source>
</evidence>
<keyword evidence="6" id="KW-0802">TPR repeat</keyword>
<evidence type="ECO:0000256" key="4">
    <source>
        <dbReference type="ARBA" id="ARBA00038101"/>
    </source>
</evidence>
<dbReference type="Pfam" id="PF08238">
    <property type="entry name" value="Sel1"/>
    <property type="match status" value="5"/>
</dbReference>
<dbReference type="InterPro" id="IPR002893">
    <property type="entry name" value="Znf_MYND"/>
</dbReference>
<keyword evidence="1" id="KW-0479">Metal-binding</keyword>
<dbReference type="STRING" id="50429.A0A2B4R6S1"/>
<dbReference type="PANTHER" id="PTHR11102:SF160">
    <property type="entry name" value="ERAD-ASSOCIATED E3 UBIQUITIN-PROTEIN LIGASE COMPONENT HRD3"/>
    <property type="match status" value="1"/>
</dbReference>
<dbReference type="InterPro" id="IPR019734">
    <property type="entry name" value="TPR_rpt"/>
</dbReference>
<comment type="similarity">
    <text evidence="4">Belongs to the sel-1 family.</text>
</comment>
<keyword evidence="3" id="KW-0862">Zinc</keyword>
<dbReference type="PROSITE" id="PS50005">
    <property type="entry name" value="TPR"/>
    <property type="match status" value="1"/>
</dbReference>
<dbReference type="PROSITE" id="PS50865">
    <property type="entry name" value="ZF_MYND_2"/>
    <property type="match status" value="1"/>
</dbReference>
<organism evidence="8 9">
    <name type="scientific">Stylophora pistillata</name>
    <name type="common">Smooth cauliflower coral</name>
    <dbReference type="NCBI Taxonomy" id="50429"/>
    <lineage>
        <taxon>Eukaryota</taxon>
        <taxon>Metazoa</taxon>
        <taxon>Cnidaria</taxon>
        <taxon>Anthozoa</taxon>
        <taxon>Hexacorallia</taxon>
        <taxon>Scleractinia</taxon>
        <taxon>Astrocoeniina</taxon>
        <taxon>Pocilloporidae</taxon>
        <taxon>Stylophora</taxon>
    </lineage>
</organism>
<dbReference type="AlphaFoldDB" id="A0A2B4R6S1"/>
<dbReference type="InterPro" id="IPR011990">
    <property type="entry name" value="TPR-like_helical_dom_sf"/>
</dbReference>
<dbReference type="SMART" id="SM00671">
    <property type="entry name" value="SEL1"/>
    <property type="match status" value="5"/>
</dbReference>
<dbReference type="OrthoDB" id="2384430at2759"/>
<dbReference type="InterPro" id="IPR050767">
    <property type="entry name" value="Sel1_AlgK"/>
</dbReference>
<evidence type="ECO:0000256" key="2">
    <source>
        <dbReference type="ARBA" id="ARBA00022771"/>
    </source>
</evidence>
<dbReference type="SUPFAM" id="SSF144232">
    <property type="entry name" value="HIT/MYND zinc finger-like"/>
    <property type="match status" value="1"/>
</dbReference>
<evidence type="ECO:0000256" key="6">
    <source>
        <dbReference type="PROSITE-ProRule" id="PRU00339"/>
    </source>
</evidence>
<keyword evidence="2 5" id="KW-0863">Zinc-finger</keyword>
<dbReference type="EMBL" id="LSMT01001325">
    <property type="protein sequence ID" value="PFX12509.1"/>
    <property type="molecule type" value="Genomic_DNA"/>
</dbReference>
<dbReference type="InterPro" id="IPR006597">
    <property type="entry name" value="Sel1-like"/>
</dbReference>
<dbReference type="Pfam" id="PF01753">
    <property type="entry name" value="zf-MYND"/>
    <property type="match status" value="1"/>
</dbReference>